<name>A0A974BNR6_XENLA</name>
<evidence type="ECO:0000313" key="9">
    <source>
        <dbReference type="EMBL" id="OCT55418.1"/>
    </source>
</evidence>
<evidence type="ECO:0000259" key="8">
    <source>
        <dbReference type="PROSITE" id="PS50038"/>
    </source>
</evidence>
<feature type="signal peptide" evidence="7">
    <location>
        <begin position="1"/>
        <end position="23"/>
    </location>
</feature>
<dbReference type="Pfam" id="PF01392">
    <property type="entry name" value="Fz"/>
    <property type="match status" value="1"/>
</dbReference>
<protein>
    <recommendedName>
        <fullName evidence="8">FZ domain-containing protein</fullName>
    </recommendedName>
</protein>
<feature type="domain" description="FZ" evidence="8">
    <location>
        <begin position="27"/>
        <end position="82"/>
    </location>
</feature>
<dbReference type="FunFam" id="1.10.2000.10:FF:000034">
    <property type="match status" value="1"/>
</dbReference>
<evidence type="ECO:0000256" key="2">
    <source>
        <dbReference type="ARBA" id="ARBA00022473"/>
    </source>
</evidence>
<evidence type="ECO:0000256" key="7">
    <source>
        <dbReference type="SAM" id="SignalP"/>
    </source>
</evidence>
<proteinExistence type="predicted"/>
<dbReference type="Proteomes" id="UP000694892">
    <property type="component" value="Unassembled WGS sequence"/>
</dbReference>
<comment type="caution">
    <text evidence="6">Lacks conserved residue(s) required for the propagation of feature annotation.</text>
</comment>
<keyword evidence="3" id="KW-0675">Receptor</keyword>
<organism evidence="9">
    <name type="scientific">Xenopus laevis</name>
    <name type="common">African clawed frog</name>
    <dbReference type="NCBI Taxonomy" id="8355"/>
    <lineage>
        <taxon>Eukaryota</taxon>
        <taxon>Metazoa</taxon>
        <taxon>Chordata</taxon>
        <taxon>Craniata</taxon>
        <taxon>Vertebrata</taxon>
        <taxon>Euteleostomi</taxon>
        <taxon>Amphibia</taxon>
        <taxon>Batrachia</taxon>
        <taxon>Anura</taxon>
        <taxon>Pipoidea</taxon>
        <taxon>Pipidae</taxon>
        <taxon>Xenopodinae</taxon>
        <taxon>Xenopus</taxon>
        <taxon>Xenopus</taxon>
    </lineage>
</organism>
<dbReference type="SMART" id="SM00063">
    <property type="entry name" value="FRI"/>
    <property type="match status" value="1"/>
</dbReference>
<feature type="chain" id="PRO_5040651368" description="FZ domain-containing protein" evidence="7">
    <location>
        <begin position="24"/>
        <end position="134"/>
    </location>
</feature>
<dbReference type="EMBL" id="KV473859">
    <property type="protein sequence ID" value="OCT55768.1"/>
    <property type="molecule type" value="Genomic_DNA"/>
</dbReference>
<accession>A0A974BNR6</accession>
<dbReference type="GO" id="GO:0042813">
    <property type="term" value="F:Wnt receptor activity"/>
    <property type="evidence" value="ECO:0007669"/>
    <property type="project" value="TreeGrafter"/>
</dbReference>
<evidence type="ECO:0000256" key="6">
    <source>
        <dbReference type="PROSITE-ProRule" id="PRU00090"/>
    </source>
</evidence>
<reference evidence="9" key="1">
    <citation type="submission" date="2016-05" db="EMBL/GenBank/DDBJ databases">
        <title>WGS assembly of Xenopus laevis.</title>
        <authorList>
            <person name="Session A."/>
            <person name="Uno Y."/>
            <person name="Kwon T."/>
            <person name="Chapman J."/>
            <person name="Toyoda A."/>
            <person name="Takahashi S."/>
            <person name="Fukui A."/>
            <person name="Hikosaka A."/>
            <person name="Putnam N."/>
            <person name="Stites J."/>
            <person name="Van Heeringen S."/>
            <person name="Quigley I."/>
            <person name="Heinz S."/>
            <person name="Hellsten U."/>
            <person name="Lyons J."/>
            <person name="Suzuki A."/>
            <person name="Kondo M."/>
            <person name="Ogino H."/>
            <person name="Ochi H."/>
            <person name="Bogdanovic O."/>
            <person name="Lister R."/>
            <person name="Georgiou G."/>
            <person name="Paranjpe S."/>
            <person name="Van Kruijsbergen I."/>
            <person name="Mozaffari S."/>
            <person name="Shu S."/>
            <person name="Schmutz J."/>
            <person name="Jenkins J."/>
            <person name="Grimwood J."/>
            <person name="Carlson J."/>
            <person name="Mitros T."/>
            <person name="Simakov O."/>
            <person name="Heald R."/>
            <person name="Miller K."/>
            <person name="Haudenschild C."/>
            <person name="Kuroki Y."/>
            <person name="Tanaka T."/>
            <person name="Michiue T."/>
            <person name="Watanabe M."/>
            <person name="Kinoshita T."/>
            <person name="Ohta Y."/>
            <person name="Mawaribuchi S."/>
            <person name="Suzuki Y."/>
            <person name="Haramoto Y."/>
            <person name="Yamamoto T."/>
            <person name="Takagi C."/>
            <person name="Kitzman J."/>
            <person name="Shendure J."/>
            <person name="Nakayama T."/>
            <person name="Izutsu Y."/>
            <person name="Robert J."/>
            <person name="Dichmann D."/>
            <person name="Flajnik M."/>
            <person name="Houston D."/>
            <person name="Marcotte E."/>
            <person name="Wallingford J."/>
            <person name="Ito Y."/>
            <person name="Asashima M."/>
            <person name="Ueno N."/>
            <person name="Matsuda Y."/>
            <person name="Jan Veenstra G."/>
            <person name="Fujiyama A."/>
            <person name="Harland R."/>
            <person name="Taira M."/>
            <person name="Rokhsar D.S."/>
        </authorList>
    </citation>
    <scope>NUCLEOTIDE SEQUENCE</scope>
    <source>
        <strain evidence="9">J</strain>
        <tissue evidence="9">Blood</tissue>
    </source>
</reference>
<evidence type="ECO:0000313" key="10">
    <source>
        <dbReference type="EMBL" id="OCT55768.1"/>
    </source>
</evidence>
<dbReference type="AlphaFoldDB" id="A0A974BNR6"/>
<dbReference type="InterPro" id="IPR020067">
    <property type="entry name" value="Frizzled_dom"/>
</dbReference>
<evidence type="ECO:0000256" key="4">
    <source>
        <dbReference type="ARBA" id="ARBA00023157"/>
    </source>
</evidence>
<evidence type="ECO:0000256" key="1">
    <source>
        <dbReference type="ARBA" id="ARBA00004651"/>
    </source>
</evidence>
<keyword evidence="3" id="KW-0297">G-protein coupled receptor</keyword>
<gene>
    <name evidence="9" type="ORF">XELAEV_18002177mg</name>
    <name evidence="10" type="ORF">XELAEV_18004205mg</name>
</gene>
<dbReference type="PROSITE" id="PS50038">
    <property type="entry name" value="FZ"/>
    <property type="match status" value="1"/>
</dbReference>
<dbReference type="GO" id="GO:0035567">
    <property type="term" value="P:non-canonical Wnt signaling pathway"/>
    <property type="evidence" value="ECO:0007669"/>
    <property type="project" value="TreeGrafter"/>
</dbReference>
<dbReference type="SUPFAM" id="SSF63501">
    <property type="entry name" value="Frizzled cysteine-rich domain"/>
    <property type="match status" value="1"/>
</dbReference>
<dbReference type="PANTHER" id="PTHR11309:SF23">
    <property type="entry name" value="FRIZZLED-4"/>
    <property type="match status" value="1"/>
</dbReference>
<dbReference type="GO" id="GO:0060070">
    <property type="term" value="P:canonical Wnt signaling pathway"/>
    <property type="evidence" value="ECO:0007669"/>
    <property type="project" value="TreeGrafter"/>
</dbReference>
<dbReference type="EMBL" id="KV492067">
    <property type="protein sequence ID" value="OCT55418.1"/>
    <property type="molecule type" value="Genomic_DNA"/>
</dbReference>
<dbReference type="InterPro" id="IPR015526">
    <property type="entry name" value="Frizzled/SFRP"/>
</dbReference>
<dbReference type="GO" id="GO:0061299">
    <property type="term" value="P:retina vasculature morphogenesis in camera-type eye"/>
    <property type="evidence" value="ECO:0007669"/>
    <property type="project" value="TreeGrafter"/>
</dbReference>
<evidence type="ECO:0000256" key="3">
    <source>
        <dbReference type="ARBA" id="ARBA00023040"/>
    </source>
</evidence>
<evidence type="ECO:0000256" key="5">
    <source>
        <dbReference type="ARBA" id="ARBA00023224"/>
    </source>
</evidence>
<comment type="subcellular location">
    <subcellularLocation>
        <location evidence="1">Cell membrane</location>
        <topology evidence="1">Multi-pass membrane protein</topology>
    </subcellularLocation>
</comment>
<keyword evidence="5" id="KW-0807">Transducer</keyword>
<keyword evidence="2" id="KW-0217">Developmental protein</keyword>
<dbReference type="Gene3D" id="1.10.2000.10">
    <property type="entry name" value="Frizzled cysteine-rich domain"/>
    <property type="match status" value="1"/>
</dbReference>
<dbReference type="GO" id="GO:0017147">
    <property type="term" value="F:Wnt-protein binding"/>
    <property type="evidence" value="ECO:0007669"/>
    <property type="project" value="TreeGrafter"/>
</dbReference>
<dbReference type="GO" id="GO:0004930">
    <property type="term" value="F:G protein-coupled receptor activity"/>
    <property type="evidence" value="ECO:0007669"/>
    <property type="project" value="UniProtKB-KW"/>
</dbReference>
<keyword evidence="4" id="KW-1015">Disulfide bond</keyword>
<dbReference type="GO" id="GO:0005886">
    <property type="term" value="C:plasma membrane"/>
    <property type="evidence" value="ECO:0007669"/>
    <property type="project" value="UniProtKB-SubCell"/>
</dbReference>
<dbReference type="InterPro" id="IPR036790">
    <property type="entry name" value="Frizzled_dom_sf"/>
</dbReference>
<dbReference type="PANTHER" id="PTHR11309">
    <property type="entry name" value="FRIZZLED"/>
    <property type="match status" value="1"/>
</dbReference>
<sequence>MGERSLDLLYLPLLCCLVGHIAGFGDEEERRCDPIRITMCQNLGYNVTKMPNLVGHELQADAELQLTTFTPLIQYGCSSQLQVGTELSSLRSLRNSLHKRATYSGAITVTRSLPYLTPRNLYCTSYRENTLYDL</sequence>
<keyword evidence="7" id="KW-0732">Signal</keyword>